<comment type="caution">
    <text evidence="1">The sequence shown here is derived from an EMBL/GenBank/DDBJ whole genome shotgun (WGS) entry which is preliminary data.</text>
</comment>
<reference evidence="2" key="1">
    <citation type="journal article" date="2016" name="Nat. Commun.">
        <title>The Gonium pectorale genome demonstrates co-option of cell cycle regulation during the evolution of multicellularity.</title>
        <authorList>
            <person name="Hanschen E.R."/>
            <person name="Marriage T.N."/>
            <person name="Ferris P.J."/>
            <person name="Hamaji T."/>
            <person name="Toyoda A."/>
            <person name="Fujiyama A."/>
            <person name="Neme R."/>
            <person name="Noguchi H."/>
            <person name="Minakuchi Y."/>
            <person name="Suzuki M."/>
            <person name="Kawai-Toyooka H."/>
            <person name="Smith D.R."/>
            <person name="Sparks H."/>
            <person name="Anderson J."/>
            <person name="Bakaric R."/>
            <person name="Luria V."/>
            <person name="Karger A."/>
            <person name="Kirschner M.W."/>
            <person name="Durand P.M."/>
            <person name="Michod R.E."/>
            <person name="Nozaki H."/>
            <person name="Olson B.J."/>
        </authorList>
    </citation>
    <scope>NUCLEOTIDE SEQUENCE [LARGE SCALE GENOMIC DNA]</scope>
    <source>
        <strain evidence="2">NIES-2863</strain>
    </source>
</reference>
<gene>
    <name evidence="1" type="ORF">GPECTOR_5g384</name>
</gene>
<dbReference type="PANTHER" id="PTHR20961:SF124">
    <property type="entry name" value="GLYCOSYLTRANSFERASE"/>
    <property type="match status" value="1"/>
</dbReference>
<dbReference type="InterPro" id="IPR007657">
    <property type="entry name" value="Glycosyltransferase_61"/>
</dbReference>
<dbReference type="OrthoDB" id="536872at2759"/>
<keyword evidence="2" id="KW-1185">Reference proteome</keyword>
<dbReference type="PANTHER" id="PTHR20961">
    <property type="entry name" value="GLYCOSYLTRANSFERASE"/>
    <property type="match status" value="1"/>
</dbReference>
<proteinExistence type="predicted"/>
<evidence type="ECO:0000313" key="1">
    <source>
        <dbReference type="EMBL" id="KXZ54298.1"/>
    </source>
</evidence>
<name>A0A150GX90_GONPE</name>
<evidence type="ECO:0000313" key="2">
    <source>
        <dbReference type="Proteomes" id="UP000075714"/>
    </source>
</evidence>
<organism evidence="1 2">
    <name type="scientific">Gonium pectorale</name>
    <name type="common">Green alga</name>
    <dbReference type="NCBI Taxonomy" id="33097"/>
    <lineage>
        <taxon>Eukaryota</taxon>
        <taxon>Viridiplantae</taxon>
        <taxon>Chlorophyta</taxon>
        <taxon>core chlorophytes</taxon>
        <taxon>Chlorophyceae</taxon>
        <taxon>CS clade</taxon>
        <taxon>Chlamydomonadales</taxon>
        <taxon>Volvocaceae</taxon>
        <taxon>Gonium</taxon>
    </lineage>
</organism>
<dbReference type="Proteomes" id="UP000075714">
    <property type="component" value="Unassembled WGS sequence"/>
</dbReference>
<dbReference type="EMBL" id="LSYV01000006">
    <property type="protein sequence ID" value="KXZ54298.1"/>
    <property type="molecule type" value="Genomic_DNA"/>
</dbReference>
<dbReference type="GO" id="GO:0016757">
    <property type="term" value="F:glycosyltransferase activity"/>
    <property type="evidence" value="ECO:0007669"/>
    <property type="project" value="InterPro"/>
</dbReference>
<protein>
    <submittedName>
        <fullName evidence="1">Uncharacterized protein</fullName>
    </submittedName>
</protein>
<dbReference type="AlphaFoldDB" id="A0A150GX90"/>
<sequence>MVRWSCQQYRQVCIDQQQFVVYDPQYNPRYSKQKIPGFDVREMVYNWPNPHGNGDKFELGRDIRVPPLAFRVNTTAEPSADLAQPTFSACTSPLIIWQRWLYNVGEVFESSYVRMYEEFAAGALDPSLSLVVATPHGLRLPSYMPLFYGALFKRPVVTLAELSARKDDPQATPSNATAEGWHCFERVTLCRFWKRKGSGLAAAGEHLLRTYADRLPPVSDLFHPQDDADALKVVFASRPNATGRALLNEAELLQACNGLDLAGAEAAARGSGRGGAGRFKRVKCVAHVFGRDLFYDWSLASSIDVLVATHGAAGYHAFYMTRGSSLVEIMPYKFQPDWANRYYALMLEMDRKVFYWSIWITDPNNSAPSAFERERVFRKEYTQRERHVSLPWPALRQHLLAIAEIGCDPASYAAAYVAGRHAISDELQPIPFRPTVGSEGWAHWSQSV</sequence>
<accession>A0A150GX90</accession>